<keyword evidence="5" id="KW-1185">Reference proteome</keyword>
<dbReference type="PANTHER" id="PTHR31084:SF0">
    <property type="entry name" value="ALPHA-L-FUCOSIDASE 2"/>
    <property type="match status" value="1"/>
</dbReference>
<evidence type="ECO:0000313" key="4">
    <source>
        <dbReference type="EMBL" id="QDT00974.1"/>
    </source>
</evidence>
<evidence type="ECO:0000259" key="1">
    <source>
        <dbReference type="Pfam" id="PF14498"/>
    </source>
</evidence>
<reference evidence="4 5" key="1">
    <citation type="submission" date="2019-02" db="EMBL/GenBank/DDBJ databases">
        <title>Deep-cultivation of Planctomycetes and their phenomic and genomic characterization uncovers novel biology.</title>
        <authorList>
            <person name="Wiegand S."/>
            <person name="Jogler M."/>
            <person name="Boedeker C."/>
            <person name="Pinto D."/>
            <person name="Vollmers J."/>
            <person name="Rivas-Marin E."/>
            <person name="Kohn T."/>
            <person name="Peeters S.H."/>
            <person name="Heuer A."/>
            <person name="Rast P."/>
            <person name="Oberbeckmann S."/>
            <person name="Bunk B."/>
            <person name="Jeske O."/>
            <person name="Meyerdierks A."/>
            <person name="Storesund J.E."/>
            <person name="Kallscheuer N."/>
            <person name="Luecker S."/>
            <person name="Lage O.M."/>
            <person name="Pohl T."/>
            <person name="Merkel B.J."/>
            <person name="Hornburger P."/>
            <person name="Mueller R.-W."/>
            <person name="Bruemmer F."/>
            <person name="Labrenz M."/>
            <person name="Spormann A.M."/>
            <person name="Op den Camp H."/>
            <person name="Overmann J."/>
            <person name="Amann R."/>
            <person name="Jetten M.S.M."/>
            <person name="Mascher T."/>
            <person name="Medema M.H."/>
            <person name="Devos D.P."/>
            <person name="Kaster A.-K."/>
            <person name="Ovreas L."/>
            <person name="Rohde M."/>
            <person name="Galperin M.Y."/>
            <person name="Jogler C."/>
        </authorList>
    </citation>
    <scope>NUCLEOTIDE SEQUENCE [LARGE SCALE GENOMIC DNA]</scope>
    <source>
        <strain evidence="4 5">HG15A2</strain>
    </source>
</reference>
<proteinExistence type="predicted"/>
<dbReference type="KEGG" id="amob:HG15A2_43160"/>
<dbReference type="InterPro" id="IPR054363">
    <property type="entry name" value="GH95_cat"/>
</dbReference>
<dbReference type="InterPro" id="IPR027414">
    <property type="entry name" value="GH95_N_dom"/>
</dbReference>
<dbReference type="InterPro" id="IPR049053">
    <property type="entry name" value="AFCA-like_C"/>
</dbReference>
<dbReference type="Proteomes" id="UP000319852">
    <property type="component" value="Chromosome"/>
</dbReference>
<dbReference type="PIRSF" id="PIRSF007663">
    <property type="entry name" value="UCP007663"/>
    <property type="match status" value="1"/>
</dbReference>
<protein>
    <submittedName>
        <fullName evidence="4">Uncharacterized protein</fullName>
    </submittedName>
</protein>
<dbReference type="InterPro" id="IPR008928">
    <property type="entry name" value="6-hairpin_glycosidase_sf"/>
</dbReference>
<evidence type="ECO:0000313" key="5">
    <source>
        <dbReference type="Proteomes" id="UP000319852"/>
    </source>
</evidence>
<feature type="domain" description="Alpha fucosidase A-like C-terminal" evidence="2">
    <location>
        <begin position="722"/>
        <end position="784"/>
    </location>
</feature>
<dbReference type="Pfam" id="PF21307">
    <property type="entry name" value="Glyco_hydro_95_C"/>
    <property type="match status" value="1"/>
</dbReference>
<name>A0A517N1G6_9BACT</name>
<gene>
    <name evidence="4" type="ORF">HG15A2_43160</name>
</gene>
<dbReference type="GO" id="GO:0005975">
    <property type="term" value="P:carbohydrate metabolic process"/>
    <property type="evidence" value="ECO:0007669"/>
    <property type="project" value="InterPro"/>
</dbReference>
<dbReference type="Pfam" id="PF14498">
    <property type="entry name" value="Glyco_hyd_65N_2"/>
    <property type="match status" value="1"/>
</dbReference>
<dbReference type="FunFam" id="1.50.10.10:FF:000028">
    <property type="entry name" value="Alpha-L-fucosidase 2"/>
    <property type="match status" value="1"/>
</dbReference>
<dbReference type="EMBL" id="CP036263">
    <property type="protein sequence ID" value="QDT00974.1"/>
    <property type="molecule type" value="Genomic_DNA"/>
</dbReference>
<feature type="domain" description="Glycosyl hydrolase family 95 N-terminal" evidence="1">
    <location>
        <begin position="55"/>
        <end position="283"/>
    </location>
</feature>
<evidence type="ECO:0000259" key="2">
    <source>
        <dbReference type="Pfam" id="PF21307"/>
    </source>
</evidence>
<dbReference type="AlphaFoldDB" id="A0A517N1G6"/>
<evidence type="ECO:0000259" key="3">
    <source>
        <dbReference type="Pfam" id="PF22124"/>
    </source>
</evidence>
<dbReference type="InterPro" id="IPR016518">
    <property type="entry name" value="Alpha-L-fucosidase"/>
</dbReference>
<dbReference type="GO" id="GO:0004560">
    <property type="term" value="F:alpha-L-fucosidase activity"/>
    <property type="evidence" value="ECO:0007669"/>
    <property type="project" value="InterPro"/>
</dbReference>
<dbReference type="Pfam" id="PF22124">
    <property type="entry name" value="Glyco_hydro_95_cat"/>
    <property type="match status" value="1"/>
</dbReference>
<dbReference type="PANTHER" id="PTHR31084">
    <property type="entry name" value="ALPHA-L-FUCOSIDASE 2"/>
    <property type="match status" value="1"/>
</dbReference>
<dbReference type="SUPFAM" id="SSF48208">
    <property type="entry name" value="Six-hairpin glycosidases"/>
    <property type="match status" value="1"/>
</dbReference>
<dbReference type="InterPro" id="IPR012341">
    <property type="entry name" value="6hp_glycosidase-like_sf"/>
</dbReference>
<sequence>MGIKMHRALLTLVIVGWIAADPSWAARHDVDESHNPKADLAFTHEASAPEEPLTLWYREPATKWETQALPVGNGRLAAMVFGGVNNERIQFNEETVWDGVPTDYNNPEALNALPEVRRLLFEGKNDEATRLAGRTMMGIPTKIKSYQTLGDLWLDFPDTDKVSGYRRDLDLTTAISRTQYTVDGVEYTREVFVSAPAQAIVIHLNASQPGKISFTAKLAREKASTTSASGNRLILRGKLGVDYEAQLRPVVRGGSVSSTDGELKVTDADEVTLLVVGATSYNSATDISGDATARCESYLEAIGLGAVSEESYEDLRAAHIADYQQLFNRVLLDLGTTDAVSKPTDQRLREIKKGKHDPQFETLYFQFGRYLLISSSRDGHLPANLQGKWAQQYKAAWNSDYHFNINFQMNYWPAQVCNLSECHMPFFDYVESLIPFGEKTAKVHYGAEGWTLHHLSDIYGRTSPADGVWGIWPMGAAWASRDLMEHYRFNGDKEFLTQRAYPTMKGAAQFMLDFLVEAPAGTPAAGRLVTSPSHSPENAFIKADGTESEFTYGATMDLQIVYDLFTSLLEANRAIDPTGNFDKEFRAELETALAKLQPLQISSNTGRLQEWIEDYGEKDPHHRHTSHLFGLHPGKQITKNGTPELFEAARKSLERRGDFGKGWSMAWKVNFWARFHDGERAHKLLGNLLRKMTLTNLFDTHPPFQIDGNFGGTAAIAEMLLQSHDDGIDLLPALPSAWPTGSVQGLRARGGFEVDIHWKDGRLTRATIRSLNGNPLKVRYGDETRKLDLAQGDSFTWNKK</sequence>
<organism evidence="4 5">
    <name type="scientific">Adhaeretor mobilis</name>
    <dbReference type="NCBI Taxonomy" id="1930276"/>
    <lineage>
        <taxon>Bacteria</taxon>
        <taxon>Pseudomonadati</taxon>
        <taxon>Planctomycetota</taxon>
        <taxon>Planctomycetia</taxon>
        <taxon>Pirellulales</taxon>
        <taxon>Lacipirellulaceae</taxon>
        <taxon>Adhaeretor</taxon>
    </lineage>
</organism>
<accession>A0A517N1G6</accession>
<dbReference type="Gene3D" id="1.50.10.10">
    <property type="match status" value="1"/>
</dbReference>
<feature type="domain" description="Glycosyl hydrolase family 95 catalytic" evidence="3">
    <location>
        <begin position="311"/>
        <end position="720"/>
    </location>
</feature>